<evidence type="ECO:0000259" key="1">
    <source>
        <dbReference type="Pfam" id="PF13924"/>
    </source>
</evidence>
<proteinExistence type="predicted"/>
<evidence type="ECO:0000313" key="2">
    <source>
        <dbReference type="EMBL" id="KAK3314596.1"/>
    </source>
</evidence>
<dbReference type="EMBL" id="JAUEDM010000006">
    <property type="protein sequence ID" value="KAK3314596.1"/>
    <property type="molecule type" value="Genomic_DNA"/>
</dbReference>
<reference evidence="2" key="1">
    <citation type="journal article" date="2023" name="Mol. Phylogenet. Evol.">
        <title>Genome-scale phylogeny and comparative genomics of the fungal order Sordariales.</title>
        <authorList>
            <person name="Hensen N."/>
            <person name="Bonometti L."/>
            <person name="Westerberg I."/>
            <person name="Brannstrom I.O."/>
            <person name="Guillou S."/>
            <person name="Cros-Aarteil S."/>
            <person name="Calhoun S."/>
            <person name="Haridas S."/>
            <person name="Kuo A."/>
            <person name="Mondo S."/>
            <person name="Pangilinan J."/>
            <person name="Riley R."/>
            <person name="LaButti K."/>
            <person name="Andreopoulos B."/>
            <person name="Lipzen A."/>
            <person name="Chen C."/>
            <person name="Yan M."/>
            <person name="Daum C."/>
            <person name="Ng V."/>
            <person name="Clum A."/>
            <person name="Steindorff A."/>
            <person name="Ohm R.A."/>
            <person name="Martin F."/>
            <person name="Silar P."/>
            <person name="Natvig D.O."/>
            <person name="Lalanne C."/>
            <person name="Gautier V."/>
            <person name="Ament-Velasquez S.L."/>
            <person name="Kruys A."/>
            <person name="Hutchinson M.I."/>
            <person name="Powell A.J."/>
            <person name="Barry K."/>
            <person name="Miller A.N."/>
            <person name="Grigoriev I.V."/>
            <person name="Debuchy R."/>
            <person name="Gladieux P."/>
            <person name="Hiltunen Thoren M."/>
            <person name="Johannesson H."/>
        </authorList>
    </citation>
    <scope>NUCLEOTIDE SEQUENCE</scope>
    <source>
        <strain evidence="2">CBS 118394</strain>
    </source>
</reference>
<name>A0AAE0M0E3_9PEZI</name>
<dbReference type="Proteomes" id="UP001283341">
    <property type="component" value="Unassembled WGS sequence"/>
</dbReference>
<dbReference type="InterPro" id="IPR024311">
    <property type="entry name" value="Lipocalin-like"/>
</dbReference>
<accession>A0AAE0M0E3</accession>
<feature type="domain" description="Lipocalin-like" evidence="1">
    <location>
        <begin position="12"/>
        <end position="162"/>
    </location>
</feature>
<dbReference type="Pfam" id="PF13924">
    <property type="entry name" value="Lipocalin_5"/>
    <property type="match status" value="1"/>
</dbReference>
<organism evidence="2 3">
    <name type="scientific">Apodospora peruviana</name>
    <dbReference type="NCBI Taxonomy" id="516989"/>
    <lineage>
        <taxon>Eukaryota</taxon>
        <taxon>Fungi</taxon>
        <taxon>Dikarya</taxon>
        <taxon>Ascomycota</taxon>
        <taxon>Pezizomycotina</taxon>
        <taxon>Sordariomycetes</taxon>
        <taxon>Sordariomycetidae</taxon>
        <taxon>Sordariales</taxon>
        <taxon>Lasiosphaeriaceae</taxon>
        <taxon>Apodospora</taxon>
    </lineage>
</organism>
<evidence type="ECO:0000313" key="3">
    <source>
        <dbReference type="Proteomes" id="UP001283341"/>
    </source>
</evidence>
<reference evidence="2" key="2">
    <citation type="submission" date="2023-06" db="EMBL/GenBank/DDBJ databases">
        <authorList>
            <consortium name="Lawrence Berkeley National Laboratory"/>
            <person name="Haridas S."/>
            <person name="Hensen N."/>
            <person name="Bonometti L."/>
            <person name="Westerberg I."/>
            <person name="Brannstrom I.O."/>
            <person name="Guillou S."/>
            <person name="Cros-Aarteil S."/>
            <person name="Calhoun S."/>
            <person name="Kuo A."/>
            <person name="Mondo S."/>
            <person name="Pangilinan J."/>
            <person name="Riley R."/>
            <person name="Labutti K."/>
            <person name="Andreopoulos B."/>
            <person name="Lipzen A."/>
            <person name="Chen C."/>
            <person name="Yanf M."/>
            <person name="Daum C."/>
            <person name="Ng V."/>
            <person name="Clum A."/>
            <person name="Steindorff A."/>
            <person name="Ohm R."/>
            <person name="Martin F."/>
            <person name="Silar P."/>
            <person name="Natvig D."/>
            <person name="Lalanne C."/>
            <person name="Gautier V."/>
            <person name="Ament-Velasquez S.L."/>
            <person name="Kruys A."/>
            <person name="Hutchinson M.I."/>
            <person name="Powell A.J."/>
            <person name="Barry K."/>
            <person name="Miller A.N."/>
            <person name="Grigoriev I.V."/>
            <person name="Debuchy R."/>
            <person name="Gladieux P."/>
            <person name="Thoren M.H."/>
            <person name="Johannesson H."/>
        </authorList>
    </citation>
    <scope>NUCLEOTIDE SEQUENCE</scope>
    <source>
        <strain evidence="2">CBS 118394</strain>
    </source>
</reference>
<comment type="caution">
    <text evidence="2">The sequence shown here is derived from an EMBL/GenBank/DDBJ whole genome shotgun (WGS) entry which is preliminary data.</text>
</comment>
<sequence>MKLDHIIQAFAGSYALVNTTRYTLNPNGTETFLSFENKTTGIITYTTRGIISVIMTNPTNRPEHLLWPPAANDSDADWALIGRSIMSYTTRFHIGKEMPATSPGIRQGQILHGPIDVANVPSLVGTTLAREYTMSRRDGDEYLLLQALNPEATSRNDILWRRIA</sequence>
<keyword evidence="3" id="KW-1185">Reference proteome</keyword>
<protein>
    <recommendedName>
        <fullName evidence="1">Lipocalin-like domain-containing protein</fullName>
    </recommendedName>
</protein>
<dbReference type="AlphaFoldDB" id="A0AAE0M0E3"/>
<gene>
    <name evidence="2" type="ORF">B0H66DRAFT_641960</name>
</gene>